<organism evidence="2 3">
    <name type="scientific">Halarcobacter ebronensis</name>
    <dbReference type="NCBI Taxonomy" id="1462615"/>
    <lineage>
        <taxon>Bacteria</taxon>
        <taxon>Pseudomonadati</taxon>
        <taxon>Campylobacterota</taxon>
        <taxon>Epsilonproteobacteria</taxon>
        <taxon>Campylobacterales</taxon>
        <taxon>Arcobacteraceae</taxon>
        <taxon>Halarcobacter</taxon>
    </lineage>
</organism>
<reference evidence="2 3" key="1">
    <citation type="submission" date="2017-10" db="EMBL/GenBank/DDBJ databases">
        <title>Genomics of the genus Arcobacter.</title>
        <authorList>
            <person name="Perez-Cataluna A."/>
            <person name="Figueras M.J."/>
        </authorList>
    </citation>
    <scope>NUCLEOTIDE SEQUENCE [LARGE SCALE GENOMIC DNA]</scope>
    <source>
        <strain evidence="2 3">CECT 8441</strain>
    </source>
</reference>
<dbReference type="RefSeq" id="WP_129087676.1">
    <property type="nucleotide sequence ID" value="NZ_CP053836.1"/>
</dbReference>
<evidence type="ECO:0000313" key="2">
    <source>
        <dbReference type="EMBL" id="RXK04615.1"/>
    </source>
</evidence>
<keyword evidence="1" id="KW-0812">Transmembrane</keyword>
<sequence>MDRNKLKIIYDEYGKIISVFISIVALYVSILSFNENKKANLINEEVIRPILTIENFDAQYSKNKIKFKFSLKNIGKSTAVIDNFQIATLKLGSDFVKKYDTLKNRIVQPNGITQEELVIDRFISSNNSNVEIDQTKINPKLISFIFKYKVRNKSFLYYEENTTGMSFNWNEVDKI</sequence>
<feature type="transmembrane region" description="Helical" evidence="1">
    <location>
        <begin position="12"/>
        <end position="33"/>
    </location>
</feature>
<keyword evidence="1" id="KW-1133">Transmembrane helix</keyword>
<keyword evidence="3" id="KW-1185">Reference proteome</keyword>
<gene>
    <name evidence="2" type="ORF">CRV07_10695</name>
</gene>
<evidence type="ECO:0000313" key="3">
    <source>
        <dbReference type="Proteomes" id="UP000289758"/>
    </source>
</evidence>
<protein>
    <submittedName>
        <fullName evidence="2">Uncharacterized protein</fullName>
    </submittedName>
</protein>
<name>A0A4Q1AW40_9BACT</name>
<dbReference type="Proteomes" id="UP000289758">
    <property type="component" value="Unassembled WGS sequence"/>
</dbReference>
<evidence type="ECO:0000256" key="1">
    <source>
        <dbReference type="SAM" id="Phobius"/>
    </source>
</evidence>
<comment type="caution">
    <text evidence="2">The sequence shown here is derived from an EMBL/GenBank/DDBJ whole genome shotgun (WGS) entry which is preliminary data.</text>
</comment>
<dbReference type="AlphaFoldDB" id="A0A4Q1AW40"/>
<dbReference type="EMBL" id="PDKK01000009">
    <property type="protein sequence ID" value="RXK04615.1"/>
    <property type="molecule type" value="Genomic_DNA"/>
</dbReference>
<accession>A0A4Q1AW40</accession>
<proteinExistence type="predicted"/>
<keyword evidence="1" id="KW-0472">Membrane</keyword>